<proteinExistence type="predicted"/>
<sequence>MGIPRWRGFRHPDMRVRAASIICNLRVSNIGPLKHQLFSKNFHRGDHQLVKRGVRSPSADAPRWRTFRSEHVSSWTHLLGVIIIPSALHFSPRSCRPVEGGRESGSPSLLQLAGSRSPSLLQLAGIVSLCAAQNITILQQTLAASAHGVSTVYKTSGNFKTLSQACNRRFSVVPVGMTLPHYRGTDVCGGCHGFGTEARGQLEVVAHSGGRVQVTGCNGSSRVTGM</sequence>
<name>A0AAD6V2F8_9AGAR</name>
<reference evidence="1" key="1">
    <citation type="submission" date="2023-03" db="EMBL/GenBank/DDBJ databases">
        <title>Massive genome expansion in bonnet fungi (Mycena s.s.) driven by repeated elements and novel gene families across ecological guilds.</title>
        <authorList>
            <consortium name="Lawrence Berkeley National Laboratory"/>
            <person name="Harder C.B."/>
            <person name="Miyauchi S."/>
            <person name="Viragh M."/>
            <person name="Kuo A."/>
            <person name="Thoen E."/>
            <person name="Andreopoulos B."/>
            <person name="Lu D."/>
            <person name="Skrede I."/>
            <person name="Drula E."/>
            <person name="Henrissat B."/>
            <person name="Morin E."/>
            <person name="Kohler A."/>
            <person name="Barry K."/>
            <person name="LaButti K."/>
            <person name="Morin E."/>
            <person name="Salamov A."/>
            <person name="Lipzen A."/>
            <person name="Mereny Z."/>
            <person name="Hegedus B."/>
            <person name="Baldrian P."/>
            <person name="Stursova M."/>
            <person name="Weitz H."/>
            <person name="Taylor A."/>
            <person name="Grigoriev I.V."/>
            <person name="Nagy L.G."/>
            <person name="Martin F."/>
            <person name="Kauserud H."/>
        </authorList>
    </citation>
    <scope>NUCLEOTIDE SEQUENCE</scope>
    <source>
        <strain evidence="1">9144</strain>
    </source>
</reference>
<organism evidence="1 2">
    <name type="scientific">Mycena pura</name>
    <dbReference type="NCBI Taxonomy" id="153505"/>
    <lineage>
        <taxon>Eukaryota</taxon>
        <taxon>Fungi</taxon>
        <taxon>Dikarya</taxon>
        <taxon>Basidiomycota</taxon>
        <taxon>Agaricomycotina</taxon>
        <taxon>Agaricomycetes</taxon>
        <taxon>Agaricomycetidae</taxon>
        <taxon>Agaricales</taxon>
        <taxon>Marasmiineae</taxon>
        <taxon>Mycenaceae</taxon>
        <taxon>Mycena</taxon>
    </lineage>
</organism>
<comment type="caution">
    <text evidence="1">The sequence shown here is derived from an EMBL/GenBank/DDBJ whole genome shotgun (WGS) entry which is preliminary data.</text>
</comment>
<evidence type="ECO:0000313" key="1">
    <source>
        <dbReference type="EMBL" id="KAJ7197937.1"/>
    </source>
</evidence>
<dbReference type="EMBL" id="JARJCW010000075">
    <property type="protein sequence ID" value="KAJ7197937.1"/>
    <property type="molecule type" value="Genomic_DNA"/>
</dbReference>
<accession>A0AAD6V2F8</accession>
<dbReference type="AlphaFoldDB" id="A0AAD6V2F8"/>
<keyword evidence="2" id="KW-1185">Reference proteome</keyword>
<gene>
    <name evidence="1" type="ORF">GGX14DRAFT_402254</name>
</gene>
<protein>
    <submittedName>
        <fullName evidence="1">Uncharacterized protein</fullName>
    </submittedName>
</protein>
<dbReference type="Proteomes" id="UP001219525">
    <property type="component" value="Unassembled WGS sequence"/>
</dbReference>
<evidence type="ECO:0000313" key="2">
    <source>
        <dbReference type="Proteomes" id="UP001219525"/>
    </source>
</evidence>